<comment type="caution">
    <text evidence="2">The sequence shown here is derived from an EMBL/GenBank/DDBJ whole genome shotgun (WGS) entry which is preliminary data.</text>
</comment>
<feature type="transmembrane region" description="Helical" evidence="1">
    <location>
        <begin position="5"/>
        <end position="25"/>
    </location>
</feature>
<keyword evidence="1" id="KW-0472">Membrane</keyword>
<keyword evidence="1" id="KW-1133">Transmembrane helix</keyword>
<evidence type="ECO:0000313" key="2">
    <source>
        <dbReference type="EMBL" id="MED4401210.1"/>
    </source>
</evidence>
<reference evidence="2 3" key="1">
    <citation type="submission" date="2023-03" db="EMBL/GenBank/DDBJ databases">
        <title>Bacillus Genome Sequencing.</title>
        <authorList>
            <person name="Dunlap C."/>
        </authorList>
    </citation>
    <scope>NUCLEOTIDE SEQUENCE [LARGE SCALE GENOMIC DNA]</scope>
    <source>
        <strain evidence="2 3">NRS-1717</strain>
    </source>
</reference>
<dbReference type="Proteomes" id="UP001342826">
    <property type="component" value="Unassembled WGS sequence"/>
</dbReference>
<keyword evidence="1" id="KW-0812">Transmembrane</keyword>
<dbReference type="Pfam" id="PF11167">
    <property type="entry name" value="DUF2953"/>
    <property type="match status" value="1"/>
</dbReference>
<dbReference type="InterPro" id="IPR021338">
    <property type="entry name" value="DUF2953"/>
</dbReference>
<proteinExistence type="predicted"/>
<gene>
    <name evidence="2" type="ORF">P9271_07660</name>
</gene>
<organism evidence="2 3">
    <name type="scientific">Metabacillus fastidiosus</name>
    <dbReference type="NCBI Taxonomy" id="1458"/>
    <lineage>
        <taxon>Bacteria</taxon>
        <taxon>Bacillati</taxon>
        <taxon>Bacillota</taxon>
        <taxon>Bacilli</taxon>
        <taxon>Bacillales</taxon>
        <taxon>Bacillaceae</taxon>
        <taxon>Metabacillus</taxon>
    </lineage>
</organism>
<keyword evidence="3" id="KW-1185">Reference proteome</keyword>
<evidence type="ECO:0000313" key="3">
    <source>
        <dbReference type="Proteomes" id="UP001342826"/>
    </source>
</evidence>
<evidence type="ECO:0000256" key="1">
    <source>
        <dbReference type="SAM" id="Phobius"/>
    </source>
</evidence>
<dbReference type="EMBL" id="JARTFS010000005">
    <property type="protein sequence ID" value="MED4401210.1"/>
    <property type="molecule type" value="Genomic_DNA"/>
</dbReference>
<accession>A0ABU6NVQ1</accession>
<sequence>MSWIFWIVCLFIVLILCILIMRIIVTVDLLHIGDNDHFKIKLRTLFGIIRYTINIPIVKVDENGPNIVYKKETEPGEETEKDEKKKVNKITPDDILTNLKNIKEIAEHVVGLHKIIQKFLKKVKIESFNWHSQIGIGDAAHTAFIVGLAWALKGNVVGLIGNYMHLRTKPEIAITPAFNIVCSKTKLTCIFHFRIGNAMFAGIRLLKYWKAGLPKIRSTVNEPSVNSDHM</sequence>
<dbReference type="RefSeq" id="WP_328015073.1">
    <property type="nucleotide sequence ID" value="NZ_JARTFS010000005.1"/>
</dbReference>
<protein>
    <submittedName>
        <fullName evidence="2">DUF2953 domain-containing protein</fullName>
    </submittedName>
</protein>
<name>A0ABU6NVQ1_9BACI</name>